<dbReference type="CDD" id="cd07377">
    <property type="entry name" value="WHTH_GntR"/>
    <property type="match status" value="1"/>
</dbReference>
<comment type="caution">
    <text evidence="5">The sequence shown here is derived from an EMBL/GenBank/DDBJ whole genome shotgun (WGS) entry which is preliminary data.</text>
</comment>
<keyword evidence="1" id="KW-0805">Transcription regulation</keyword>
<proteinExistence type="predicted"/>
<dbReference type="AlphaFoldDB" id="A4E8R5"/>
<evidence type="ECO:0000313" key="6">
    <source>
        <dbReference type="Proteomes" id="UP000002979"/>
    </source>
</evidence>
<dbReference type="EMBL" id="AAVN02000002">
    <property type="protein sequence ID" value="EBA40281.1"/>
    <property type="molecule type" value="Genomic_DNA"/>
</dbReference>
<dbReference type="PRINTS" id="PR00035">
    <property type="entry name" value="HTHGNTR"/>
</dbReference>
<dbReference type="Gene3D" id="1.10.10.10">
    <property type="entry name" value="Winged helix-like DNA-binding domain superfamily/Winged helix DNA-binding domain"/>
    <property type="match status" value="1"/>
</dbReference>
<dbReference type="InterPro" id="IPR008920">
    <property type="entry name" value="TF_FadR/GntR_C"/>
</dbReference>
<evidence type="ECO:0000256" key="2">
    <source>
        <dbReference type="ARBA" id="ARBA00023125"/>
    </source>
</evidence>
<name>A4E8R5_COLAA</name>
<dbReference type="InterPro" id="IPR036390">
    <property type="entry name" value="WH_DNA-bd_sf"/>
</dbReference>
<reference evidence="5 6" key="2">
    <citation type="submission" date="2007-04" db="EMBL/GenBank/DDBJ databases">
        <authorList>
            <person name="Fulton L."/>
            <person name="Clifton S."/>
            <person name="Fulton B."/>
            <person name="Xu J."/>
            <person name="Minx P."/>
            <person name="Mardis E.R."/>
            <person name="Wilson R.K."/>
        </authorList>
    </citation>
    <scope>NUCLEOTIDE SEQUENCE [LARGE SCALE GENOMIC DNA]</scope>
    <source>
        <strain evidence="6">ATCC 25986 / DSM 3979 / JCM 10188 / KCTC 3647 / NCTC 11838 / VPI 1003</strain>
    </source>
</reference>
<dbReference type="InterPro" id="IPR011711">
    <property type="entry name" value="GntR_C"/>
</dbReference>
<dbReference type="SUPFAM" id="SSF46785">
    <property type="entry name" value="Winged helix' DNA-binding domain"/>
    <property type="match status" value="1"/>
</dbReference>
<accession>A4E8R5</accession>
<dbReference type="SMART" id="SM00895">
    <property type="entry name" value="FCD"/>
    <property type="match status" value="1"/>
</dbReference>
<dbReference type="Pfam" id="PF00392">
    <property type="entry name" value="GntR"/>
    <property type="match status" value="1"/>
</dbReference>
<keyword evidence="2" id="KW-0238">DNA-binding</keyword>
<keyword evidence="3" id="KW-0804">Transcription</keyword>
<protein>
    <submittedName>
        <fullName evidence="5">FCD domain protein</fullName>
    </submittedName>
</protein>
<evidence type="ECO:0000259" key="4">
    <source>
        <dbReference type="PROSITE" id="PS50949"/>
    </source>
</evidence>
<evidence type="ECO:0000313" key="5">
    <source>
        <dbReference type="EMBL" id="EBA40281.1"/>
    </source>
</evidence>
<feature type="domain" description="HTH gntR-type" evidence="4">
    <location>
        <begin position="15"/>
        <end position="83"/>
    </location>
</feature>
<dbReference type="InterPro" id="IPR000524">
    <property type="entry name" value="Tscrpt_reg_HTH_GntR"/>
</dbReference>
<dbReference type="InterPro" id="IPR036388">
    <property type="entry name" value="WH-like_DNA-bd_sf"/>
</dbReference>
<dbReference type="PANTHER" id="PTHR43537">
    <property type="entry name" value="TRANSCRIPTIONAL REGULATOR, GNTR FAMILY"/>
    <property type="match status" value="1"/>
</dbReference>
<dbReference type="SUPFAM" id="SSF48008">
    <property type="entry name" value="GntR ligand-binding domain-like"/>
    <property type="match status" value="1"/>
</dbReference>
<organism evidence="5 6">
    <name type="scientific">Collinsella aerofaciens (strain ATCC 25986 / DSM 3979 / JCM 10188 / KCTC 3647 / NCTC 11838 / VPI 1003)</name>
    <dbReference type="NCBI Taxonomy" id="411903"/>
    <lineage>
        <taxon>Bacteria</taxon>
        <taxon>Bacillati</taxon>
        <taxon>Actinomycetota</taxon>
        <taxon>Coriobacteriia</taxon>
        <taxon>Coriobacteriales</taxon>
        <taxon>Coriobacteriaceae</taxon>
        <taxon>Collinsella</taxon>
    </lineage>
</organism>
<dbReference type="SMART" id="SM00345">
    <property type="entry name" value="HTH_GNTR"/>
    <property type="match status" value="1"/>
</dbReference>
<dbReference type="PROSITE" id="PS50949">
    <property type="entry name" value="HTH_GNTR"/>
    <property type="match status" value="1"/>
</dbReference>
<dbReference type="PANTHER" id="PTHR43537:SF5">
    <property type="entry name" value="UXU OPERON TRANSCRIPTIONAL REGULATOR"/>
    <property type="match status" value="1"/>
</dbReference>
<gene>
    <name evidence="5" type="ORF">COLAER_00806</name>
</gene>
<reference evidence="5 6" key="1">
    <citation type="submission" date="2007-01" db="EMBL/GenBank/DDBJ databases">
        <title>Draft genome sequence of Collinsella aerofaciens (ATCC 25986).</title>
        <authorList>
            <person name="Sudarsanam P."/>
            <person name="Ley R."/>
            <person name="Guruge J."/>
            <person name="Turnbaugh P.J."/>
            <person name="Mahowald M."/>
            <person name="Liep D."/>
            <person name="Gordon J."/>
        </authorList>
    </citation>
    <scope>NUCLEOTIDE SEQUENCE [LARGE SCALE GENOMIC DNA]</scope>
    <source>
        <strain evidence="6">ATCC 25986 / DSM 3979 / JCM 10188 / KCTC 3647 / NCTC 11838 / VPI 1003</strain>
    </source>
</reference>
<dbReference type="GO" id="GO:0003677">
    <property type="term" value="F:DNA binding"/>
    <property type="evidence" value="ECO:0007669"/>
    <property type="project" value="UniProtKB-KW"/>
</dbReference>
<sequence>MNFVMKGIAMARADSGLPEQIADKIIQLILDEHLEQGDRLPKEAVLVERLGAGRSTVREAMKLLQSRNIVRIKQGSGTYVASNPGVADDPLGFTFIDDKQRLARDLLEVRFMIEPQIARMAAEHATNDQVVYIKELCDESERLAEAGEDYSAADTAFHNAIAESSGNLVVPRLMGVLKASVPLFIDVTGKKLVEETIRTHRDVADAIASRNPTAAHDAMYLHLVYNRNMIAESTQEQSE</sequence>
<evidence type="ECO:0000256" key="1">
    <source>
        <dbReference type="ARBA" id="ARBA00023015"/>
    </source>
</evidence>
<dbReference type="GO" id="GO:0003700">
    <property type="term" value="F:DNA-binding transcription factor activity"/>
    <property type="evidence" value="ECO:0007669"/>
    <property type="project" value="InterPro"/>
</dbReference>
<evidence type="ECO:0000256" key="3">
    <source>
        <dbReference type="ARBA" id="ARBA00023163"/>
    </source>
</evidence>
<dbReference type="Pfam" id="PF07729">
    <property type="entry name" value="FCD"/>
    <property type="match status" value="1"/>
</dbReference>
<dbReference type="Gene3D" id="1.20.120.530">
    <property type="entry name" value="GntR ligand-binding domain-like"/>
    <property type="match status" value="1"/>
</dbReference>
<dbReference type="Proteomes" id="UP000002979">
    <property type="component" value="Unassembled WGS sequence"/>
</dbReference>